<evidence type="ECO:0000313" key="2">
    <source>
        <dbReference type="EMBL" id="KAF2199775.1"/>
    </source>
</evidence>
<keyword evidence="3" id="KW-1185">Reference proteome</keyword>
<evidence type="ECO:0000313" key="3">
    <source>
        <dbReference type="Proteomes" id="UP000799536"/>
    </source>
</evidence>
<dbReference type="EMBL" id="ML994056">
    <property type="protein sequence ID" value="KAF2199775.1"/>
    <property type="molecule type" value="Genomic_DNA"/>
</dbReference>
<proteinExistence type="predicted"/>
<evidence type="ECO:0000256" key="1">
    <source>
        <dbReference type="SAM" id="Phobius"/>
    </source>
</evidence>
<organism evidence="2 3">
    <name type="scientific">Delitschia confertaspora ATCC 74209</name>
    <dbReference type="NCBI Taxonomy" id="1513339"/>
    <lineage>
        <taxon>Eukaryota</taxon>
        <taxon>Fungi</taxon>
        <taxon>Dikarya</taxon>
        <taxon>Ascomycota</taxon>
        <taxon>Pezizomycotina</taxon>
        <taxon>Dothideomycetes</taxon>
        <taxon>Pleosporomycetidae</taxon>
        <taxon>Pleosporales</taxon>
        <taxon>Delitschiaceae</taxon>
        <taxon>Delitschia</taxon>
    </lineage>
</organism>
<keyword evidence="1" id="KW-0812">Transmembrane</keyword>
<keyword evidence="1" id="KW-0472">Membrane</keyword>
<comment type="caution">
    <text evidence="2">The sequence shown here is derived from an EMBL/GenBank/DDBJ whole genome shotgun (WGS) entry which is preliminary data.</text>
</comment>
<dbReference type="AlphaFoldDB" id="A0A9P4MXC4"/>
<reference evidence="2" key="1">
    <citation type="journal article" date="2020" name="Stud. Mycol.">
        <title>101 Dothideomycetes genomes: a test case for predicting lifestyles and emergence of pathogens.</title>
        <authorList>
            <person name="Haridas S."/>
            <person name="Albert R."/>
            <person name="Binder M."/>
            <person name="Bloem J."/>
            <person name="Labutti K."/>
            <person name="Salamov A."/>
            <person name="Andreopoulos B."/>
            <person name="Baker S."/>
            <person name="Barry K."/>
            <person name="Bills G."/>
            <person name="Bluhm B."/>
            <person name="Cannon C."/>
            <person name="Castanera R."/>
            <person name="Culley D."/>
            <person name="Daum C."/>
            <person name="Ezra D."/>
            <person name="Gonzalez J."/>
            <person name="Henrissat B."/>
            <person name="Kuo A."/>
            <person name="Liang C."/>
            <person name="Lipzen A."/>
            <person name="Lutzoni F."/>
            <person name="Magnuson J."/>
            <person name="Mondo S."/>
            <person name="Nolan M."/>
            <person name="Ohm R."/>
            <person name="Pangilinan J."/>
            <person name="Park H.-J."/>
            <person name="Ramirez L."/>
            <person name="Alfaro M."/>
            <person name="Sun H."/>
            <person name="Tritt A."/>
            <person name="Yoshinaga Y."/>
            <person name="Zwiers L.-H."/>
            <person name="Turgeon B."/>
            <person name="Goodwin S."/>
            <person name="Spatafora J."/>
            <person name="Crous P."/>
            <person name="Grigoriev I."/>
        </authorList>
    </citation>
    <scope>NUCLEOTIDE SEQUENCE</scope>
    <source>
        <strain evidence="2">ATCC 74209</strain>
    </source>
</reference>
<feature type="transmembrane region" description="Helical" evidence="1">
    <location>
        <begin position="22"/>
        <end position="47"/>
    </location>
</feature>
<gene>
    <name evidence="2" type="ORF">GQ43DRAFT_103940</name>
</gene>
<dbReference type="Proteomes" id="UP000799536">
    <property type="component" value="Unassembled WGS sequence"/>
</dbReference>
<sequence length="99" mass="11262">MQGTSFVSGTGGTGSPSPISPFFAQISIFIMSLKWYFIVYTLSYILISLSSSLNLDRLDCVSLLPKTIYMLALKLQLRHYFPCDKRWALKNSECNIYFC</sequence>
<keyword evidence="1" id="KW-1133">Transmembrane helix</keyword>
<name>A0A9P4MXC4_9PLEO</name>
<protein>
    <submittedName>
        <fullName evidence="2">Uncharacterized protein</fullName>
    </submittedName>
</protein>
<accession>A0A9P4MXC4</accession>